<dbReference type="EMBL" id="CATNWA010007582">
    <property type="protein sequence ID" value="CAI9554345.1"/>
    <property type="molecule type" value="Genomic_DNA"/>
</dbReference>
<feature type="non-terminal residue" evidence="1">
    <location>
        <position position="1"/>
    </location>
</feature>
<reference evidence="1" key="1">
    <citation type="submission" date="2023-05" db="EMBL/GenBank/DDBJ databases">
        <authorList>
            <person name="Stuckert A."/>
        </authorList>
    </citation>
    <scope>NUCLEOTIDE SEQUENCE</scope>
</reference>
<evidence type="ECO:0000313" key="1">
    <source>
        <dbReference type="EMBL" id="CAI9554345.1"/>
    </source>
</evidence>
<gene>
    <name evidence="1" type="ORF">SPARVUS_LOCUS4201474</name>
</gene>
<organism evidence="1 2">
    <name type="scientific">Staurois parvus</name>
    <dbReference type="NCBI Taxonomy" id="386267"/>
    <lineage>
        <taxon>Eukaryota</taxon>
        <taxon>Metazoa</taxon>
        <taxon>Chordata</taxon>
        <taxon>Craniata</taxon>
        <taxon>Vertebrata</taxon>
        <taxon>Euteleostomi</taxon>
        <taxon>Amphibia</taxon>
        <taxon>Batrachia</taxon>
        <taxon>Anura</taxon>
        <taxon>Neobatrachia</taxon>
        <taxon>Ranoidea</taxon>
        <taxon>Ranidae</taxon>
        <taxon>Staurois</taxon>
    </lineage>
</organism>
<protein>
    <submittedName>
        <fullName evidence="1">Uncharacterized protein</fullName>
    </submittedName>
</protein>
<dbReference type="Proteomes" id="UP001162483">
    <property type="component" value="Unassembled WGS sequence"/>
</dbReference>
<name>A0ABN9C2Y3_9NEOB</name>
<proteinExistence type="predicted"/>
<accession>A0ABN9C2Y3</accession>
<sequence length="160" mass="17092">ARPRDTADHGKSQRCRLGHVISCVQSQLITWDRYTDHQGTDDQCALMISVAPEVPPVSAHQCHVPVPISAISMPHISAYQCTSMPHIISHLSCLSMSPISASQCHLSMPISATYQCCQSVPPISASLCRLSVPVSAAYQCQSVPPISASQCRLTVPASAA</sequence>
<comment type="caution">
    <text evidence="1">The sequence shown here is derived from an EMBL/GenBank/DDBJ whole genome shotgun (WGS) entry which is preliminary data.</text>
</comment>
<evidence type="ECO:0000313" key="2">
    <source>
        <dbReference type="Proteomes" id="UP001162483"/>
    </source>
</evidence>
<keyword evidence="2" id="KW-1185">Reference proteome</keyword>